<dbReference type="InterPro" id="IPR001810">
    <property type="entry name" value="F-box_dom"/>
</dbReference>
<dbReference type="Gene3D" id="1.20.1280.50">
    <property type="match status" value="1"/>
</dbReference>
<dbReference type="InterPro" id="IPR036047">
    <property type="entry name" value="F-box-like_dom_sf"/>
</dbReference>
<dbReference type="Proteomes" id="UP000243499">
    <property type="component" value="Chromosome 9"/>
</dbReference>
<dbReference type="Gramene" id="PVH32499">
    <property type="protein sequence ID" value="PVH32499"/>
    <property type="gene ID" value="PAHAL_9G414300"/>
</dbReference>
<organism evidence="2">
    <name type="scientific">Panicum hallii</name>
    <dbReference type="NCBI Taxonomy" id="206008"/>
    <lineage>
        <taxon>Eukaryota</taxon>
        <taxon>Viridiplantae</taxon>
        <taxon>Streptophyta</taxon>
        <taxon>Embryophyta</taxon>
        <taxon>Tracheophyta</taxon>
        <taxon>Spermatophyta</taxon>
        <taxon>Magnoliopsida</taxon>
        <taxon>Liliopsida</taxon>
        <taxon>Poales</taxon>
        <taxon>Poaceae</taxon>
        <taxon>PACMAD clade</taxon>
        <taxon>Panicoideae</taxon>
        <taxon>Panicodae</taxon>
        <taxon>Paniceae</taxon>
        <taxon>Panicinae</taxon>
        <taxon>Panicum</taxon>
        <taxon>Panicum sect. Panicum</taxon>
    </lineage>
</organism>
<dbReference type="AlphaFoldDB" id="A0A2T8I4B2"/>
<dbReference type="InterPro" id="IPR055290">
    <property type="entry name" value="At3g26010-like"/>
</dbReference>
<dbReference type="PANTHER" id="PTHR35546">
    <property type="entry name" value="F-BOX PROTEIN INTERACTION DOMAIN PROTEIN-RELATED"/>
    <property type="match status" value="1"/>
</dbReference>
<dbReference type="PANTHER" id="PTHR35546:SF130">
    <property type="entry name" value="EXPRESSED PROTEIN"/>
    <property type="match status" value="1"/>
</dbReference>
<evidence type="ECO:0000313" key="2">
    <source>
        <dbReference type="EMBL" id="PVH32499.1"/>
    </source>
</evidence>
<name>A0A2T8I4B2_9POAL</name>
<protein>
    <recommendedName>
        <fullName evidence="1">F-box domain-containing protein</fullName>
    </recommendedName>
</protein>
<gene>
    <name evidence="2" type="ORF">PAHAL_9G414300</name>
</gene>
<accession>A0A2T8I4B2</accession>
<dbReference type="SUPFAM" id="SSF81383">
    <property type="entry name" value="F-box domain"/>
    <property type="match status" value="1"/>
</dbReference>
<proteinExistence type="predicted"/>
<dbReference type="Pfam" id="PF00646">
    <property type="entry name" value="F-box"/>
    <property type="match status" value="1"/>
</dbReference>
<feature type="domain" description="F-box" evidence="1">
    <location>
        <begin position="13"/>
        <end position="53"/>
    </location>
</feature>
<sequence>MEESPAKRNPAASLTDNLLIEFLRRQPIRSVCRFKCVSRSWRKLISDPAFHRKKLPQTLTGFFYATSAASASPSRRTTSPMLPERRTIHLSFLLLLARPK</sequence>
<reference evidence="2" key="1">
    <citation type="submission" date="2018-04" db="EMBL/GenBank/DDBJ databases">
        <title>WGS assembly of Panicum hallii.</title>
        <authorList>
            <person name="Lovell J."/>
            <person name="Jenkins J."/>
            <person name="Lowry D."/>
            <person name="Mamidi S."/>
            <person name="Sreedasyam A."/>
            <person name="Weng X."/>
            <person name="Barry K."/>
            <person name="Bonette J."/>
            <person name="Campitelli B."/>
            <person name="Daum C."/>
            <person name="Gordon S."/>
            <person name="Gould B."/>
            <person name="Lipzen A."/>
            <person name="Macqueen A."/>
            <person name="Palacio-Mejia J."/>
            <person name="Plott C."/>
            <person name="Shakirov E."/>
            <person name="Shu S."/>
            <person name="Yoshinaga Y."/>
            <person name="Zane M."/>
            <person name="Rokhsar D."/>
            <person name="Grimwood J."/>
            <person name="Schmutz J."/>
            <person name="Juenger T."/>
        </authorList>
    </citation>
    <scope>NUCLEOTIDE SEQUENCE [LARGE SCALE GENOMIC DNA]</scope>
    <source>
        <strain evidence="2">FIL2</strain>
    </source>
</reference>
<dbReference type="EMBL" id="CM008054">
    <property type="protein sequence ID" value="PVH32499.1"/>
    <property type="molecule type" value="Genomic_DNA"/>
</dbReference>
<evidence type="ECO:0000259" key="1">
    <source>
        <dbReference type="Pfam" id="PF00646"/>
    </source>
</evidence>